<name>A0A7R8YW10_HERIL</name>
<gene>
    <name evidence="3" type="ORF">HERILL_LOCUS10580</name>
</gene>
<keyword evidence="1" id="KW-0732">Signal</keyword>
<dbReference type="Gene3D" id="2.60.40.10">
    <property type="entry name" value="Immunoglobulins"/>
    <property type="match status" value="1"/>
</dbReference>
<protein>
    <recommendedName>
        <fullName evidence="2">Ig-like domain-containing protein</fullName>
    </recommendedName>
</protein>
<dbReference type="Proteomes" id="UP000594454">
    <property type="component" value="Chromosome 4"/>
</dbReference>
<organism evidence="3 4">
    <name type="scientific">Hermetia illucens</name>
    <name type="common">Black soldier fly</name>
    <dbReference type="NCBI Taxonomy" id="343691"/>
    <lineage>
        <taxon>Eukaryota</taxon>
        <taxon>Metazoa</taxon>
        <taxon>Ecdysozoa</taxon>
        <taxon>Arthropoda</taxon>
        <taxon>Hexapoda</taxon>
        <taxon>Insecta</taxon>
        <taxon>Pterygota</taxon>
        <taxon>Neoptera</taxon>
        <taxon>Endopterygota</taxon>
        <taxon>Diptera</taxon>
        <taxon>Brachycera</taxon>
        <taxon>Stratiomyomorpha</taxon>
        <taxon>Stratiomyidae</taxon>
        <taxon>Hermetiinae</taxon>
        <taxon>Hermetia</taxon>
    </lineage>
</organism>
<accession>A0A7R8YW10</accession>
<dbReference type="OrthoDB" id="6478865at2759"/>
<dbReference type="PROSITE" id="PS50835">
    <property type="entry name" value="IG_LIKE"/>
    <property type="match status" value="1"/>
</dbReference>
<evidence type="ECO:0000259" key="2">
    <source>
        <dbReference type="PROSITE" id="PS50835"/>
    </source>
</evidence>
<evidence type="ECO:0000313" key="3">
    <source>
        <dbReference type="EMBL" id="CAD7087908.1"/>
    </source>
</evidence>
<dbReference type="PANTHER" id="PTHR21261">
    <property type="entry name" value="BEAT PROTEIN"/>
    <property type="match status" value="1"/>
</dbReference>
<feature type="chain" id="PRO_5030504855" description="Ig-like domain-containing protein" evidence="1">
    <location>
        <begin position="23"/>
        <end position="293"/>
    </location>
</feature>
<dbReference type="InterPro" id="IPR036179">
    <property type="entry name" value="Ig-like_dom_sf"/>
</dbReference>
<dbReference type="EMBL" id="LR899012">
    <property type="protein sequence ID" value="CAD7087908.1"/>
    <property type="molecule type" value="Genomic_DNA"/>
</dbReference>
<dbReference type="InterPro" id="IPR007110">
    <property type="entry name" value="Ig-like_dom"/>
</dbReference>
<proteinExistence type="predicted"/>
<dbReference type="InterPro" id="IPR013783">
    <property type="entry name" value="Ig-like_fold"/>
</dbReference>
<dbReference type="InParanoid" id="A0A7R8YW10"/>
<dbReference type="SUPFAM" id="SSF48726">
    <property type="entry name" value="Immunoglobulin"/>
    <property type="match status" value="1"/>
</dbReference>
<feature type="domain" description="Ig-like" evidence="2">
    <location>
        <begin position="31"/>
        <end position="137"/>
    </location>
</feature>
<dbReference type="PANTHER" id="PTHR21261:SF2">
    <property type="entry name" value="GH04238P-RELATED"/>
    <property type="match status" value="1"/>
</dbReference>
<sequence length="293" mass="32567">MMKAVFYFGLIFTAASITFSGAVDITNFQVPNSYILDDDKTKPLILDCAYDISPNETGLVVKWLFNGLNIYQWIINQKPFALGVMKKHIDTTYSPSSEKNDQYRAISITNPQWNMTGNYTCSVQTFQGVSKKTSELKIIKPESDFKLAAEVDKELDDLDVTCSVEDIFPPPHLAILINGVQLSTEIKAEKDTKGPFDVTATSKKALDEIESPATVTCILTIPGTDYEKREETVFSAPAPVETEFLERTEIDIDFEQPLANMESTSEQLEGNASCLHPLTLLSVVSIFAAIFFS</sequence>
<keyword evidence="4" id="KW-1185">Reference proteome</keyword>
<reference evidence="3 4" key="1">
    <citation type="submission" date="2020-11" db="EMBL/GenBank/DDBJ databases">
        <authorList>
            <person name="Wallbank WR R."/>
            <person name="Pardo Diaz C."/>
            <person name="Kozak K."/>
            <person name="Martin S."/>
            <person name="Jiggins C."/>
            <person name="Moest M."/>
            <person name="Warren A I."/>
            <person name="Generalovic N T."/>
            <person name="Byers J.R.P. K."/>
            <person name="Montejo-Kovacevich G."/>
            <person name="Yen C E."/>
        </authorList>
    </citation>
    <scope>NUCLEOTIDE SEQUENCE [LARGE SCALE GENOMIC DNA]</scope>
</reference>
<dbReference type="OMA" id="LRGFCCA"/>
<evidence type="ECO:0000313" key="4">
    <source>
        <dbReference type="Proteomes" id="UP000594454"/>
    </source>
</evidence>
<evidence type="ECO:0000256" key="1">
    <source>
        <dbReference type="SAM" id="SignalP"/>
    </source>
</evidence>
<feature type="signal peptide" evidence="1">
    <location>
        <begin position="1"/>
        <end position="22"/>
    </location>
</feature>
<dbReference type="AlphaFoldDB" id="A0A7R8YW10"/>